<keyword evidence="4" id="KW-1185">Reference proteome</keyword>
<gene>
    <name evidence="3" type="ORF">PHAECO_LOCUS5707</name>
</gene>
<feature type="coiled-coil region" evidence="1">
    <location>
        <begin position="75"/>
        <end position="106"/>
    </location>
</feature>
<sequence>MFAVVEFMGVHDDGTSREISIVPLIWLTKNEKKFYWPNRIRQTSTFDEFVKKKSPYKKSWSIYEVFKVHLKTDSYDRAEKAVEDMLQELTKENECFNSSTRNLNRKLFQDKDCSSDSTDDSPPPPPKKNAHHRNNYHSVITKIKRFWWWTISLLKS</sequence>
<evidence type="ECO:0000313" key="4">
    <source>
        <dbReference type="Proteomes" id="UP001153737"/>
    </source>
</evidence>
<name>A0A9P0DQZ8_PHACE</name>
<evidence type="ECO:0000256" key="2">
    <source>
        <dbReference type="SAM" id="MobiDB-lite"/>
    </source>
</evidence>
<evidence type="ECO:0000313" key="3">
    <source>
        <dbReference type="EMBL" id="CAH1154928.1"/>
    </source>
</evidence>
<keyword evidence="1" id="KW-0175">Coiled coil</keyword>
<accession>A0A9P0DQZ8</accession>
<reference evidence="3" key="1">
    <citation type="submission" date="2022-01" db="EMBL/GenBank/DDBJ databases">
        <authorList>
            <person name="King R."/>
        </authorList>
    </citation>
    <scope>NUCLEOTIDE SEQUENCE</scope>
</reference>
<dbReference type="EMBL" id="OU896723">
    <property type="protein sequence ID" value="CAH1154928.1"/>
    <property type="molecule type" value="Genomic_DNA"/>
</dbReference>
<dbReference type="OrthoDB" id="6768576at2759"/>
<dbReference type="Proteomes" id="UP001153737">
    <property type="component" value="Chromosome 17"/>
</dbReference>
<feature type="region of interest" description="Disordered" evidence="2">
    <location>
        <begin position="111"/>
        <end position="134"/>
    </location>
</feature>
<organism evidence="3 4">
    <name type="scientific">Phaedon cochleariae</name>
    <name type="common">Mustard beetle</name>
    <dbReference type="NCBI Taxonomy" id="80249"/>
    <lineage>
        <taxon>Eukaryota</taxon>
        <taxon>Metazoa</taxon>
        <taxon>Ecdysozoa</taxon>
        <taxon>Arthropoda</taxon>
        <taxon>Hexapoda</taxon>
        <taxon>Insecta</taxon>
        <taxon>Pterygota</taxon>
        <taxon>Neoptera</taxon>
        <taxon>Endopterygota</taxon>
        <taxon>Coleoptera</taxon>
        <taxon>Polyphaga</taxon>
        <taxon>Cucujiformia</taxon>
        <taxon>Chrysomeloidea</taxon>
        <taxon>Chrysomelidae</taxon>
        <taxon>Chrysomelinae</taxon>
        <taxon>Chrysomelini</taxon>
        <taxon>Phaedon</taxon>
    </lineage>
</organism>
<dbReference type="AlphaFoldDB" id="A0A9P0DQZ8"/>
<protein>
    <submittedName>
        <fullName evidence="3">Uncharacterized protein</fullName>
    </submittedName>
</protein>
<evidence type="ECO:0000256" key="1">
    <source>
        <dbReference type="SAM" id="Coils"/>
    </source>
</evidence>
<proteinExistence type="predicted"/>
<reference evidence="3" key="2">
    <citation type="submission" date="2022-10" db="EMBL/GenBank/DDBJ databases">
        <authorList>
            <consortium name="ENA_rothamsted_submissions"/>
            <consortium name="culmorum"/>
            <person name="King R."/>
        </authorList>
    </citation>
    <scope>NUCLEOTIDE SEQUENCE</scope>
</reference>